<evidence type="ECO:0000313" key="4">
    <source>
        <dbReference type="EMBL" id="NBN78829.1"/>
    </source>
</evidence>
<evidence type="ECO:0000256" key="3">
    <source>
        <dbReference type="SAM" id="Phobius"/>
    </source>
</evidence>
<evidence type="ECO:0000256" key="1">
    <source>
        <dbReference type="SAM" id="Coils"/>
    </source>
</evidence>
<sequence length="453" mass="49177">MPAAPGPRRSPNPGPGRAVVVLKSLLQAILALAILVAAVLGMRHFVLTKPEVPRRPAQEQTYAVETAAVRLASHTPSIRLYGEVTAGRQVDLRSLVAGEIVAVNPELKAGGTVRKGEDLVAINRFDYEGAVREARANLLEARAQKIEIEGRVALYRDNLRRAGEQLAFAERDLERAEQLQQTGSVTERALDERRLLVSQRRQAEEQARNTLAVEEAGIEQQAAVIQRLQWRLELAERNLTNTVLRAPFDAIVRTEAAQAGRLVNVNDVVASLYARNELDVRFTLSDNQYGRLIAQSGTLVARPVDVSWVLGSQTIDYRAVVDRVGADVARTRGGVDVIATVVVEDGAVPLRPGAFVEVTIPDRTYPATARLPETALYDEGHVFVVTEGRMTRRNVRVEAFDQGYVLVSGELSDGDVVVTTRIAGGGEGVKVRSLTDAAQPAERTQGQGGGNGQ</sequence>
<accession>A0A7X5F3J9</accession>
<feature type="region of interest" description="Disordered" evidence="2">
    <location>
        <begin position="433"/>
        <end position="453"/>
    </location>
</feature>
<name>A0A7X5F3J9_9HYPH</name>
<dbReference type="SUPFAM" id="SSF111369">
    <property type="entry name" value="HlyD-like secretion proteins"/>
    <property type="match status" value="1"/>
</dbReference>
<protein>
    <submittedName>
        <fullName evidence="4">HlyD family efflux transporter periplasmic adaptor subunit</fullName>
    </submittedName>
</protein>
<gene>
    <name evidence="4" type="ORF">GWI72_11175</name>
</gene>
<dbReference type="Gene3D" id="2.40.420.20">
    <property type="match status" value="1"/>
</dbReference>
<evidence type="ECO:0000256" key="2">
    <source>
        <dbReference type="SAM" id="MobiDB-lite"/>
    </source>
</evidence>
<evidence type="ECO:0000313" key="5">
    <source>
        <dbReference type="Proteomes" id="UP000586722"/>
    </source>
</evidence>
<keyword evidence="5" id="KW-1185">Reference proteome</keyword>
<keyword evidence="3" id="KW-0472">Membrane</keyword>
<reference evidence="5" key="1">
    <citation type="submission" date="2020-01" db="EMBL/GenBank/DDBJ databases">
        <authorList>
            <person name="Fang Y."/>
            <person name="Sun R."/>
            <person name="Nie L."/>
            <person name="He J."/>
            <person name="Hao L."/>
            <person name="Wang L."/>
            <person name="Su S."/>
            <person name="Lv E."/>
            <person name="Zhang Z."/>
            <person name="Xie R."/>
            <person name="Liu H."/>
        </authorList>
    </citation>
    <scope>NUCLEOTIDE SEQUENCE [LARGE SCALE GENOMIC DNA]</scope>
    <source>
        <strain evidence="5">XCT-53</strain>
    </source>
</reference>
<comment type="caution">
    <text evidence="4">The sequence shown here is derived from an EMBL/GenBank/DDBJ whole genome shotgun (WGS) entry which is preliminary data.</text>
</comment>
<dbReference type="GO" id="GO:1990281">
    <property type="term" value="C:efflux pump complex"/>
    <property type="evidence" value="ECO:0007669"/>
    <property type="project" value="TreeGrafter"/>
</dbReference>
<feature type="transmembrane region" description="Helical" evidence="3">
    <location>
        <begin position="20"/>
        <end position="40"/>
    </location>
</feature>
<keyword evidence="1" id="KW-0175">Coiled coil</keyword>
<feature type="coiled-coil region" evidence="1">
    <location>
        <begin position="131"/>
        <end position="179"/>
    </location>
</feature>
<keyword evidence="3" id="KW-0812">Transmembrane</keyword>
<dbReference type="Gene3D" id="2.40.50.100">
    <property type="match status" value="1"/>
</dbReference>
<dbReference type="EMBL" id="JAABLQ010000001">
    <property type="protein sequence ID" value="NBN78829.1"/>
    <property type="molecule type" value="Genomic_DNA"/>
</dbReference>
<dbReference type="AlphaFoldDB" id="A0A7X5F3J9"/>
<dbReference type="Gene3D" id="2.40.30.170">
    <property type="match status" value="1"/>
</dbReference>
<proteinExistence type="predicted"/>
<dbReference type="GO" id="GO:0015562">
    <property type="term" value="F:efflux transmembrane transporter activity"/>
    <property type="evidence" value="ECO:0007669"/>
    <property type="project" value="TreeGrafter"/>
</dbReference>
<keyword evidence="3" id="KW-1133">Transmembrane helix</keyword>
<organism evidence="4 5">
    <name type="scientific">Pannonibacter tanglangensis</name>
    <dbReference type="NCBI Taxonomy" id="2750084"/>
    <lineage>
        <taxon>Bacteria</taxon>
        <taxon>Pseudomonadati</taxon>
        <taxon>Pseudomonadota</taxon>
        <taxon>Alphaproteobacteria</taxon>
        <taxon>Hyphomicrobiales</taxon>
        <taxon>Stappiaceae</taxon>
        <taxon>Pannonibacter</taxon>
    </lineage>
</organism>
<dbReference type="PANTHER" id="PTHR30469">
    <property type="entry name" value="MULTIDRUG RESISTANCE PROTEIN MDTA"/>
    <property type="match status" value="1"/>
</dbReference>
<dbReference type="Gene3D" id="1.10.287.470">
    <property type="entry name" value="Helix hairpin bin"/>
    <property type="match status" value="1"/>
</dbReference>
<dbReference type="Proteomes" id="UP000586722">
    <property type="component" value="Unassembled WGS sequence"/>
</dbReference>